<protein>
    <recommendedName>
        <fullName evidence="3">Prophage tail endopeptidase domain-containing protein</fullName>
    </recommendedName>
</protein>
<comment type="caution">
    <text evidence="1">The sequence shown here is derived from an EMBL/GenBank/DDBJ whole genome shotgun (WGS) entry which is preliminary data.</text>
</comment>
<evidence type="ECO:0000313" key="2">
    <source>
        <dbReference type="Proteomes" id="UP000289216"/>
    </source>
</evidence>
<organism evidence="1 2">
    <name type="scientific">Fusobacterium necrophorum</name>
    <dbReference type="NCBI Taxonomy" id="859"/>
    <lineage>
        <taxon>Bacteria</taxon>
        <taxon>Fusobacteriati</taxon>
        <taxon>Fusobacteriota</taxon>
        <taxon>Fusobacteriia</taxon>
        <taxon>Fusobacteriales</taxon>
        <taxon>Fusobacteriaceae</taxon>
        <taxon>Fusobacterium</taxon>
    </lineage>
</organism>
<proteinExistence type="predicted"/>
<gene>
    <name evidence="1" type="ORF">EPT53_09375</name>
</gene>
<reference evidence="1 2" key="1">
    <citation type="submission" date="2019-01" db="EMBL/GenBank/DDBJ databases">
        <title>Fusobacterium necrophorum Isolated From the Uterus of Dairy Cows.</title>
        <authorList>
            <person name="Francis A.M."/>
        </authorList>
    </citation>
    <scope>NUCLEOTIDE SEQUENCE [LARGE SCALE GENOMIC DNA]</scope>
    <source>
        <strain evidence="1 2">KG35</strain>
    </source>
</reference>
<sequence length="1275" mass="146706">MKLSTLTYKGYTGRVVNVSQSKDITDYVEECYITLPNSSYISSMEAKFTLYEKLIEAGNEVRIEVLDEVENVIYLLHGKATIPKRSKQYTGVEAFEYSIKDSYDKLFDKVVAEDMTFYDLYFCNTGDKGNSLLHKIAISLGFREDQCDFQDAIFPDGKYMRIPFIYLEENTRWVDKLQAFLEATNGILYVQNGMLHFRMRDSNVDMGLRFDRSNLLNHIEESQKELLQNGVKIVYDRYEKLENQVVFNLQKKIITEANTNQDTEVPTMRIGYITSSVSNPVLTKATGYFFTSDDPASKTDITLKEMEHYVIESWSATGAEVRFYNPLPHKLYIDNFEIKGIPLAMYESNEANVMFSNVLEKSQENLMTSTKSSMVQTREQADYLARKTMQKAIVNGKEYSFTTEFLHSIQIGKRYYLTIEDIQEEVEVRSIRISLRPNQFYMDIVADSMTKPLGEVKISNKYSATPNGQYIDLKPLEDKIDSTKSELVEKYDKKLLSLTEKYDEQLVNISDSHKEELSKITEKLVQLTQGIQDNKVKIYTLKPSYDALTDLNIGDMYISDTTVEILIKEGNRYVWKAMKDTETKQTLESYMQDTNSKLVTISYQFSAPDSPNTGDIWIDTQNDGVWKRWNGSKWEQVDTSVRNALKRANKDIRKIETTLEEVNNTVKYKIFAKAFVQEETPYHGIKEHDVWYNPKTNVYKVRFNNRWNNASEEDIFPALRHYVSLQNATLEIGKKAEQANQRAGIFLTNNDQAFGSKYGELAEVSIDKQGSIRLKNANNLLEWNVKDPQNSYKMKSRFYMGVTDVDRIPDDVYFKVGDETNGFSIELKEGSSKAKINGKELEQKFHEIDGSVAKIDNQLEKGNFVVTGNTIFDGTASITSKGTNERIEMTGGSLDFYRMVDGKEVRLSQIRNQQSGTIATDGKGSGILELKGWRTPIVMTQSIRSVNVGHGLASIWCYHEMIKSDPPTYKFFLGSTTEKVQFNNPVSTEQLSETIRNVTSINVQSSKVKIPTSGIYFSVEEDKLQEGIKNMNAKIFCVSRVSGKSTQGLTYYSNKASEMCSYEELQEFCRARFSKENWMLELVFDDYHYKVNRQIETEILTFTEQEFLRSMKQSGGYKGVTFQYYLRVRIGEEVLNLHRGGYAIKKLEVSKYNYFGYFTPVIVTPNPNIQLPAPFTKTFSEKKTVTIEHVCDSQCNVYLSDLNNLVYTVKRVGGSKGKYTLEEVTFDNKRPQWIFYGFDGRQLLFNRNITYTYTSKEIQELEGHGEVNYTAFEID</sequence>
<dbReference type="Proteomes" id="UP000289216">
    <property type="component" value="Unassembled WGS sequence"/>
</dbReference>
<dbReference type="AlphaFoldDB" id="A0A4V1QX63"/>
<name>A0A4V1QX63_9FUSO</name>
<dbReference type="EMBL" id="SBAP01000026">
    <property type="protein sequence ID" value="RXZ68556.1"/>
    <property type="molecule type" value="Genomic_DNA"/>
</dbReference>
<accession>A0A4V1QX63</accession>
<evidence type="ECO:0008006" key="3">
    <source>
        <dbReference type="Google" id="ProtNLM"/>
    </source>
</evidence>
<evidence type="ECO:0000313" key="1">
    <source>
        <dbReference type="EMBL" id="RXZ68556.1"/>
    </source>
</evidence>
<dbReference type="RefSeq" id="WP_129491611.1">
    <property type="nucleotide sequence ID" value="NZ_SBAP01000026.1"/>
</dbReference>